<feature type="domain" description="Metallo-beta-lactamase" evidence="1">
    <location>
        <begin position="34"/>
        <end position="245"/>
    </location>
</feature>
<name>A0ABU4VM55_9ACTN</name>
<evidence type="ECO:0000313" key="3">
    <source>
        <dbReference type="Proteomes" id="UP001277761"/>
    </source>
</evidence>
<proteinExistence type="predicted"/>
<dbReference type="Proteomes" id="UP001277761">
    <property type="component" value="Unassembled WGS sequence"/>
</dbReference>
<accession>A0ABU4VM55</accession>
<keyword evidence="3" id="KW-1185">Reference proteome</keyword>
<evidence type="ECO:0000313" key="2">
    <source>
        <dbReference type="EMBL" id="MDX8151983.1"/>
    </source>
</evidence>
<organism evidence="2 3">
    <name type="scientific">Patulibacter brassicae</name>
    <dbReference type="NCBI Taxonomy" id="1705717"/>
    <lineage>
        <taxon>Bacteria</taxon>
        <taxon>Bacillati</taxon>
        <taxon>Actinomycetota</taxon>
        <taxon>Thermoleophilia</taxon>
        <taxon>Solirubrobacterales</taxon>
        <taxon>Patulibacteraceae</taxon>
        <taxon>Patulibacter</taxon>
    </lineage>
</organism>
<dbReference type="PANTHER" id="PTHR42951">
    <property type="entry name" value="METALLO-BETA-LACTAMASE DOMAIN-CONTAINING"/>
    <property type="match status" value="1"/>
</dbReference>
<sequence>MTSGRAARELGRGERVVPGVWRLRLPLPWPGVPHCNAWAIAAGDGIVLVDTGMHQPGSMAHLERAMGMVHLRPELVRHVVLTHAHVDHCGQAAPIVSRSGAEVWMHPDHRHLTAFLEDAEAMWNRRLEVALQSGVPEEAALEASARRRKADTGIAGAIHVDRELTEGVTVPTDLGDFTVIETPGHAPSHVCLYNAEHRMLVSGDHLLGRVSPYFEVGFSPDPVGEFLASLDRVEALDARLVLAGHGRTFTDVEGHVRATRQEIRRRLDRLEQALEGTTEPRTAFELAPDVFETPLTQQNGSWLLSETLALLIHARRVGRIEKVDREPDRFRLA</sequence>
<dbReference type="Gene3D" id="1.10.10.10">
    <property type="entry name" value="Winged helix-like DNA-binding domain superfamily/Winged helix DNA-binding domain"/>
    <property type="match status" value="1"/>
</dbReference>
<dbReference type="SMART" id="SM00849">
    <property type="entry name" value="Lactamase_B"/>
    <property type="match status" value="1"/>
</dbReference>
<dbReference type="RefSeq" id="WP_319954138.1">
    <property type="nucleotide sequence ID" value="NZ_JAXAVX010000004.1"/>
</dbReference>
<dbReference type="InterPro" id="IPR050855">
    <property type="entry name" value="NDM-1-like"/>
</dbReference>
<comment type="caution">
    <text evidence="2">The sequence shown here is derived from an EMBL/GenBank/DDBJ whole genome shotgun (WGS) entry which is preliminary data.</text>
</comment>
<dbReference type="Gene3D" id="3.60.15.10">
    <property type="entry name" value="Ribonuclease Z/Hydroxyacylglutathione hydrolase-like"/>
    <property type="match status" value="1"/>
</dbReference>
<dbReference type="InterPro" id="IPR036388">
    <property type="entry name" value="WH-like_DNA-bd_sf"/>
</dbReference>
<dbReference type="SUPFAM" id="SSF56281">
    <property type="entry name" value="Metallo-hydrolase/oxidoreductase"/>
    <property type="match status" value="1"/>
</dbReference>
<gene>
    <name evidence="2" type="ORF">SK069_10295</name>
</gene>
<dbReference type="InterPro" id="IPR036866">
    <property type="entry name" value="RibonucZ/Hydroxyglut_hydro"/>
</dbReference>
<dbReference type="Pfam" id="PF00753">
    <property type="entry name" value="Lactamase_B"/>
    <property type="match status" value="1"/>
</dbReference>
<evidence type="ECO:0000259" key="1">
    <source>
        <dbReference type="SMART" id="SM00849"/>
    </source>
</evidence>
<protein>
    <submittedName>
        <fullName evidence="2">MBL fold metallo-hydrolase</fullName>
    </submittedName>
</protein>
<dbReference type="EMBL" id="JAXAVX010000004">
    <property type="protein sequence ID" value="MDX8151983.1"/>
    <property type="molecule type" value="Genomic_DNA"/>
</dbReference>
<dbReference type="InterPro" id="IPR001279">
    <property type="entry name" value="Metallo-B-lactamas"/>
</dbReference>
<reference evidence="2 3" key="1">
    <citation type="submission" date="2023-11" db="EMBL/GenBank/DDBJ databases">
        <authorList>
            <person name="Xu M."/>
            <person name="Jiang T."/>
        </authorList>
    </citation>
    <scope>NUCLEOTIDE SEQUENCE [LARGE SCALE GENOMIC DNA]</scope>
    <source>
        <strain evidence="2 3">SD</strain>
    </source>
</reference>